<evidence type="ECO:0000256" key="8">
    <source>
        <dbReference type="RuleBase" id="RU365088"/>
    </source>
</evidence>
<dbReference type="PROSITE" id="PS50850">
    <property type="entry name" value="MFS"/>
    <property type="match status" value="1"/>
</dbReference>
<feature type="transmembrane region" description="Helical" evidence="8">
    <location>
        <begin position="317"/>
        <end position="335"/>
    </location>
</feature>
<dbReference type="InterPro" id="IPR020846">
    <property type="entry name" value="MFS_dom"/>
</dbReference>
<feature type="transmembrane region" description="Helical" evidence="8">
    <location>
        <begin position="174"/>
        <end position="194"/>
    </location>
</feature>
<proteinExistence type="inferred from homology"/>
<feature type="transmembrane region" description="Helical" evidence="8">
    <location>
        <begin position="112"/>
        <end position="132"/>
    </location>
</feature>
<keyword evidence="4" id="KW-1003">Cell membrane</keyword>
<keyword evidence="8" id="KW-0997">Cell inner membrane</keyword>
<dbReference type="EMBL" id="AVQL01000442">
    <property type="protein sequence ID" value="KEQ00903.1"/>
    <property type="molecule type" value="Genomic_DNA"/>
</dbReference>
<dbReference type="Gene3D" id="1.20.1720.10">
    <property type="entry name" value="Multidrug resistance protein D"/>
    <property type="match status" value="1"/>
</dbReference>
<dbReference type="GO" id="GO:1990961">
    <property type="term" value="P:xenobiotic detoxification by transmembrane export across the plasma membrane"/>
    <property type="evidence" value="ECO:0007669"/>
    <property type="project" value="InterPro"/>
</dbReference>
<dbReference type="SUPFAM" id="SSF103473">
    <property type="entry name" value="MFS general substrate transporter"/>
    <property type="match status" value="1"/>
</dbReference>
<dbReference type="GO" id="GO:0005886">
    <property type="term" value="C:plasma membrane"/>
    <property type="evidence" value="ECO:0007669"/>
    <property type="project" value="UniProtKB-SubCell"/>
</dbReference>
<feature type="transmembrane region" description="Helical" evidence="8">
    <location>
        <begin position="225"/>
        <end position="243"/>
    </location>
</feature>
<keyword evidence="3 8" id="KW-0813">Transport</keyword>
<dbReference type="GO" id="GO:0042910">
    <property type="term" value="F:xenobiotic transmembrane transporter activity"/>
    <property type="evidence" value="ECO:0007669"/>
    <property type="project" value="InterPro"/>
</dbReference>
<dbReference type="Pfam" id="PF07690">
    <property type="entry name" value="MFS_1"/>
    <property type="match status" value="1"/>
</dbReference>
<dbReference type="InterPro" id="IPR004812">
    <property type="entry name" value="Efflux_drug-R_Bcr/CmlA"/>
</dbReference>
<dbReference type="InterPro" id="IPR036259">
    <property type="entry name" value="MFS_trans_sf"/>
</dbReference>
<evidence type="ECO:0000256" key="1">
    <source>
        <dbReference type="ARBA" id="ARBA00004651"/>
    </source>
</evidence>
<dbReference type="PANTHER" id="PTHR23502:SF132">
    <property type="entry name" value="POLYAMINE TRANSPORTER 2-RELATED"/>
    <property type="match status" value="1"/>
</dbReference>
<organism evidence="10 11">
    <name type="scientific">Snodgrassella alvi SCGC AB-598-J21</name>
    <dbReference type="NCBI Taxonomy" id="1385367"/>
    <lineage>
        <taxon>Bacteria</taxon>
        <taxon>Pseudomonadati</taxon>
        <taxon>Pseudomonadota</taxon>
        <taxon>Betaproteobacteria</taxon>
        <taxon>Neisseriales</taxon>
        <taxon>Neisseriaceae</taxon>
        <taxon>Snodgrassella</taxon>
    </lineage>
</organism>
<keyword evidence="6 8" id="KW-1133">Transmembrane helix</keyword>
<evidence type="ECO:0000259" key="9">
    <source>
        <dbReference type="PROSITE" id="PS50850"/>
    </source>
</evidence>
<protein>
    <recommendedName>
        <fullName evidence="8">Bcr/CflA family efflux transporter</fullName>
    </recommendedName>
</protein>
<gene>
    <name evidence="10" type="ORF">SASC598J21_013400</name>
</gene>
<feature type="transmembrane region" description="Helical" evidence="8">
    <location>
        <begin position="382"/>
        <end position="402"/>
    </location>
</feature>
<keyword evidence="7 8" id="KW-0472">Membrane</keyword>
<evidence type="ECO:0000256" key="5">
    <source>
        <dbReference type="ARBA" id="ARBA00022692"/>
    </source>
</evidence>
<dbReference type="Proteomes" id="UP000027644">
    <property type="component" value="Unassembled WGS sequence"/>
</dbReference>
<keyword evidence="5 8" id="KW-0812">Transmembrane</keyword>
<evidence type="ECO:0000313" key="10">
    <source>
        <dbReference type="EMBL" id="KEQ00903.1"/>
    </source>
</evidence>
<comment type="similarity">
    <text evidence="2 8">Belongs to the major facilitator superfamily. Bcr/CmlA family.</text>
</comment>
<feature type="transmembrane region" description="Helical" evidence="8">
    <location>
        <begin position="59"/>
        <end position="78"/>
    </location>
</feature>
<evidence type="ECO:0000256" key="3">
    <source>
        <dbReference type="ARBA" id="ARBA00022448"/>
    </source>
</evidence>
<feature type="transmembrane region" description="Helical" evidence="8">
    <location>
        <begin position="20"/>
        <end position="39"/>
    </location>
</feature>
<dbReference type="NCBIfam" id="TIGR00710">
    <property type="entry name" value="efflux_Bcr_CflA"/>
    <property type="match status" value="1"/>
</dbReference>
<accession>A0A074V663</accession>
<reference evidence="10 11" key="1">
    <citation type="journal article" date="2014" name="PLoS Genet.">
        <title>Hidden diversity in honey bee gut symbionts detected by single-cell genomics.</title>
        <authorList>
            <person name="Engel P."/>
            <person name="Stepanauskas R."/>
            <person name="Moran N."/>
        </authorList>
    </citation>
    <scope>NUCLEOTIDE SEQUENCE [LARGE SCALE GENOMIC DNA]</scope>
    <source>
        <strain evidence="10 11">SCGC AB-598-J21</strain>
    </source>
</reference>
<evidence type="ECO:0000256" key="6">
    <source>
        <dbReference type="ARBA" id="ARBA00022989"/>
    </source>
</evidence>
<comment type="caution">
    <text evidence="10">The sequence shown here is derived from an EMBL/GenBank/DDBJ whole genome shotgun (WGS) entry which is preliminary data.</text>
</comment>
<evidence type="ECO:0000313" key="11">
    <source>
        <dbReference type="Proteomes" id="UP000027644"/>
    </source>
</evidence>
<evidence type="ECO:0000256" key="4">
    <source>
        <dbReference type="ARBA" id="ARBA00022475"/>
    </source>
</evidence>
<dbReference type="AlphaFoldDB" id="A0A074V663"/>
<feature type="domain" description="Major facilitator superfamily (MFS) profile" evidence="9">
    <location>
        <begin position="20"/>
        <end position="409"/>
    </location>
</feature>
<dbReference type="CDD" id="cd17320">
    <property type="entry name" value="MFS_MdfA_MDR_like"/>
    <property type="match status" value="1"/>
</dbReference>
<evidence type="ECO:0000256" key="2">
    <source>
        <dbReference type="ARBA" id="ARBA00006236"/>
    </source>
</evidence>
<feature type="transmembrane region" description="Helical" evidence="8">
    <location>
        <begin position="291"/>
        <end position="311"/>
    </location>
</feature>
<feature type="transmembrane region" description="Helical" evidence="8">
    <location>
        <begin position="85"/>
        <end position="106"/>
    </location>
</feature>
<dbReference type="InterPro" id="IPR011701">
    <property type="entry name" value="MFS"/>
</dbReference>
<sequence>MERMVMKTSPNQLPINPHYLALLLSVMVAIMPFSTDIYLSSVPEMATSLHAPIDQIERSLASFMFGVALGQLLGGAISDIKGRKIIAMIGLSVYLVSAIAIVFIHSAGELLFWRWIQALGGGMATVTVGATVRDFFHGNEAAKMFATIGIITLAAPLAAPMLGTALAALGGWRVIFIFLLVYALAVLICVWRFMPQVKMDIQPLDSKVFRKIKENFSVVFHEREALGFMFFQTAAFAAMFVFLTESSFLYMNIYGLSPHQYSWAFGANVITMMLFNRVTAYRLRTTPARNILLGGVLLQLSCNLLLTIVVWSMDRPPFFLLLLLIMFSIGSQGLIGSNTQACFMSYFRKIGGSANAVLGTMQFLIAATVGWLTTLLHNGSTHVMPTMMLISTSCGAVLLWALSHTAWQKKHK</sequence>
<evidence type="ECO:0000256" key="7">
    <source>
        <dbReference type="ARBA" id="ARBA00023136"/>
    </source>
</evidence>
<feature type="transmembrane region" description="Helical" evidence="8">
    <location>
        <begin position="263"/>
        <end position="279"/>
    </location>
</feature>
<feature type="transmembrane region" description="Helical" evidence="8">
    <location>
        <begin position="144"/>
        <end position="168"/>
    </location>
</feature>
<feature type="transmembrane region" description="Helical" evidence="8">
    <location>
        <begin position="356"/>
        <end position="376"/>
    </location>
</feature>
<dbReference type="PANTHER" id="PTHR23502">
    <property type="entry name" value="MAJOR FACILITATOR SUPERFAMILY"/>
    <property type="match status" value="1"/>
</dbReference>
<name>A0A074V663_9NEIS</name>
<comment type="subcellular location">
    <subcellularLocation>
        <location evidence="8">Cell inner membrane</location>
        <topology evidence="8">Multi-pass membrane protein</topology>
    </subcellularLocation>
    <subcellularLocation>
        <location evidence="1">Cell membrane</location>
        <topology evidence="1">Multi-pass membrane protein</topology>
    </subcellularLocation>
</comment>